<evidence type="ECO:0000313" key="3">
    <source>
        <dbReference type="Proteomes" id="UP000694620"/>
    </source>
</evidence>
<organism evidence="2 3">
    <name type="scientific">Erpetoichthys calabaricus</name>
    <name type="common">Rope fish</name>
    <name type="synonym">Calamoichthys calabaricus</name>
    <dbReference type="NCBI Taxonomy" id="27687"/>
    <lineage>
        <taxon>Eukaryota</taxon>
        <taxon>Metazoa</taxon>
        <taxon>Chordata</taxon>
        <taxon>Craniata</taxon>
        <taxon>Vertebrata</taxon>
        <taxon>Euteleostomi</taxon>
        <taxon>Actinopterygii</taxon>
        <taxon>Polypteriformes</taxon>
        <taxon>Polypteridae</taxon>
        <taxon>Erpetoichthys</taxon>
    </lineage>
</organism>
<sequence>MSEFILALLTISGLFPTANVLTVGAEQGKSALCRCYRAVLIWSSSWFCLNSGQLAIAQRLVQWTVQNCPLPR</sequence>
<keyword evidence="1" id="KW-0732">Signal</keyword>
<reference evidence="2" key="3">
    <citation type="submission" date="2025-09" db="UniProtKB">
        <authorList>
            <consortium name="Ensembl"/>
        </authorList>
    </citation>
    <scope>IDENTIFICATION</scope>
</reference>
<reference evidence="2" key="2">
    <citation type="submission" date="2025-08" db="UniProtKB">
        <authorList>
            <consortium name="Ensembl"/>
        </authorList>
    </citation>
    <scope>IDENTIFICATION</scope>
</reference>
<evidence type="ECO:0000256" key="1">
    <source>
        <dbReference type="SAM" id="SignalP"/>
    </source>
</evidence>
<evidence type="ECO:0000313" key="2">
    <source>
        <dbReference type="Ensembl" id="ENSECRP00000014985.1"/>
    </source>
</evidence>
<dbReference type="Ensembl" id="ENSECRT00000015248.1">
    <property type="protein sequence ID" value="ENSECRP00000014985.1"/>
    <property type="gene ID" value="ENSECRG00000009987.1"/>
</dbReference>
<dbReference type="Proteomes" id="UP000694620">
    <property type="component" value="Chromosome 8"/>
</dbReference>
<reference evidence="2" key="1">
    <citation type="submission" date="2021-06" db="EMBL/GenBank/DDBJ databases">
        <authorList>
            <consortium name="Wellcome Sanger Institute Data Sharing"/>
        </authorList>
    </citation>
    <scope>NUCLEOTIDE SEQUENCE [LARGE SCALE GENOMIC DNA]</scope>
</reference>
<name>A0A8C4SI21_ERPCA</name>
<feature type="chain" id="PRO_5034306250" evidence="1">
    <location>
        <begin position="21"/>
        <end position="72"/>
    </location>
</feature>
<dbReference type="AlphaFoldDB" id="A0A8C4SI21"/>
<protein>
    <submittedName>
        <fullName evidence="2">Uncharacterized protein</fullName>
    </submittedName>
</protein>
<keyword evidence="3" id="KW-1185">Reference proteome</keyword>
<feature type="signal peptide" evidence="1">
    <location>
        <begin position="1"/>
        <end position="20"/>
    </location>
</feature>
<proteinExistence type="predicted"/>
<accession>A0A8C4SI21</accession>